<accession>M1DNS8</accession>
<dbReference type="PaxDb" id="4113-PGSC0003DMT400091959"/>
<dbReference type="EnsemblPlants" id="PGSC0003DMT400091959">
    <property type="protein sequence ID" value="PGSC0003DMT400091959"/>
    <property type="gene ID" value="PGSC0003DMG400041530"/>
</dbReference>
<protein>
    <recommendedName>
        <fullName evidence="1">Putative plant transposon protein domain-containing protein</fullName>
    </recommendedName>
</protein>
<dbReference type="Gramene" id="PGSC0003DMT400091959">
    <property type="protein sequence ID" value="PGSC0003DMT400091959"/>
    <property type="gene ID" value="PGSC0003DMG400041530"/>
</dbReference>
<dbReference type="InterPro" id="IPR046796">
    <property type="entry name" value="Transposase_32_dom"/>
</dbReference>
<keyword evidence="3" id="KW-1185">Reference proteome</keyword>
<evidence type="ECO:0000313" key="2">
    <source>
        <dbReference type="EnsemblPlants" id="PGSC0003DMT400091959"/>
    </source>
</evidence>
<reference evidence="2" key="2">
    <citation type="submission" date="2015-06" db="UniProtKB">
        <authorList>
            <consortium name="EnsemblPlants"/>
        </authorList>
    </citation>
    <scope>IDENTIFICATION</scope>
    <source>
        <strain evidence="2">DM1-3 516 R44</strain>
    </source>
</reference>
<sequence>MARKEWVECQNEEKYLVDEYVNEVRLQAKFLHIHEIVCDLGLRYIFENQGDCNLTLVGEFYVNWITETRYNKSVPIHGKTVRFTSKVLNVFLGTPQCDADDYNRLKETPPYRDIRHTLCGVDSTARWDQSKDTGRHATLHYANLNQVARVWLKIVCSVLLLGKHTSDVTKEQVVLVYMLMKDVTDGRDDNDEA</sequence>
<proteinExistence type="predicted"/>
<organism evidence="2 3">
    <name type="scientific">Solanum tuberosum</name>
    <name type="common">Potato</name>
    <dbReference type="NCBI Taxonomy" id="4113"/>
    <lineage>
        <taxon>Eukaryota</taxon>
        <taxon>Viridiplantae</taxon>
        <taxon>Streptophyta</taxon>
        <taxon>Embryophyta</taxon>
        <taxon>Tracheophyta</taxon>
        <taxon>Spermatophyta</taxon>
        <taxon>Magnoliopsida</taxon>
        <taxon>eudicotyledons</taxon>
        <taxon>Gunneridae</taxon>
        <taxon>Pentapetalae</taxon>
        <taxon>asterids</taxon>
        <taxon>lamiids</taxon>
        <taxon>Solanales</taxon>
        <taxon>Solanaceae</taxon>
        <taxon>Solanoideae</taxon>
        <taxon>Solaneae</taxon>
        <taxon>Solanum</taxon>
    </lineage>
</organism>
<evidence type="ECO:0000259" key="1">
    <source>
        <dbReference type="Pfam" id="PF20167"/>
    </source>
</evidence>
<name>M1DNS8_SOLTU</name>
<dbReference type="AlphaFoldDB" id="M1DNS8"/>
<reference evidence="3" key="1">
    <citation type="journal article" date="2011" name="Nature">
        <title>Genome sequence and analysis of the tuber crop potato.</title>
        <authorList>
            <consortium name="The Potato Genome Sequencing Consortium"/>
        </authorList>
    </citation>
    <scope>NUCLEOTIDE SEQUENCE [LARGE SCALE GENOMIC DNA]</scope>
    <source>
        <strain evidence="3">cv. DM1-3 516 R44</strain>
    </source>
</reference>
<dbReference type="HOGENOM" id="CLU_043094_1_2_1"/>
<evidence type="ECO:0000313" key="3">
    <source>
        <dbReference type="Proteomes" id="UP000011115"/>
    </source>
</evidence>
<dbReference type="Proteomes" id="UP000011115">
    <property type="component" value="Unassembled WGS sequence"/>
</dbReference>
<dbReference type="InParanoid" id="M1DNS8"/>
<feature type="domain" description="Putative plant transposon protein" evidence="1">
    <location>
        <begin position="44"/>
        <end position="182"/>
    </location>
</feature>
<dbReference type="Pfam" id="PF20167">
    <property type="entry name" value="Transposase_32"/>
    <property type="match status" value="1"/>
</dbReference>